<reference evidence="1 2" key="1">
    <citation type="submission" date="2019-06" db="EMBL/GenBank/DDBJ databases">
        <title>Whole genome shotgun sequence of Brevibacillus parabrevis NBRC 12334.</title>
        <authorList>
            <person name="Hosoyama A."/>
            <person name="Uohara A."/>
            <person name="Ohji S."/>
            <person name="Ichikawa N."/>
        </authorList>
    </citation>
    <scope>NUCLEOTIDE SEQUENCE [LARGE SCALE GENOMIC DNA]</scope>
    <source>
        <strain evidence="1 2">NBRC 12334</strain>
    </source>
</reference>
<protein>
    <submittedName>
        <fullName evidence="1">Transcriptional regulator</fullName>
    </submittedName>
</protein>
<dbReference type="InterPro" id="IPR007396">
    <property type="entry name" value="TR_PAI2-type"/>
</dbReference>
<dbReference type="SUPFAM" id="SSF50475">
    <property type="entry name" value="FMN-binding split barrel"/>
    <property type="match status" value="1"/>
</dbReference>
<keyword evidence="2" id="KW-1185">Reference proteome</keyword>
<dbReference type="InterPro" id="IPR012349">
    <property type="entry name" value="Split_barrel_FMN-bd"/>
</dbReference>
<dbReference type="PIRSF" id="PIRSF010372">
    <property type="entry name" value="PaiB"/>
    <property type="match status" value="1"/>
</dbReference>
<dbReference type="Proteomes" id="UP000316882">
    <property type="component" value="Unassembled WGS sequence"/>
</dbReference>
<dbReference type="PANTHER" id="PTHR35802:SF1">
    <property type="entry name" value="PROTEASE SYNTHASE AND SPORULATION PROTEIN PAI 2"/>
    <property type="match status" value="1"/>
</dbReference>
<comment type="caution">
    <text evidence="1">The sequence shown here is derived from an EMBL/GenBank/DDBJ whole genome shotgun (WGS) entry which is preliminary data.</text>
</comment>
<dbReference type="RefSeq" id="WP_122963498.1">
    <property type="nucleotide sequence ID" value="NZ_BJMH01000009.1"/>
</dbReference>
<dbReference type="EMBL" id="BJMH01000009">
    <property type="protein sequence ID" value="GEB32812.1"/>
    <property type="molecule type" value="Genomic_DNA"/>
</dbReference>
<evidence type="ECO:0000313" key="2">
    <source>
        <dbReference type="Proteomes" id="UP000316882"/>
    </source>
</evidence>
<evidence type="ECO:0000313" key="1">
    <source>
        <dbReference type="EMBL" id="GEB32812.1"/>
    </source>
</evidence>
<accession>A0A4Y3PED4</accession>
<organism evidence="1 2">
    <name type="scientific">Brevibacillus parabrevis</name>
    <dbReference type="NCBI Taxonomy" id="54914"/>
    <lineage>
        <taxon>Bacteria</taxon>
        <taxon>Bacillati</taxon>
        <taxon>Bacillota</taxon>
        <taxon>Bacilli</taxon>
        <taxon>Bacillales</taxon>
        <taxon>Paenibacillaceae</taxon>
        <taxon>Brevibacillus</taxon>
    </lineage>
</organism>
<name>A0A4Y3PED4_BREPA</name>
<proteinExistence type="predicted"/>
<gene>
    <name evidence="1" type="ORF">BPA01_23920</name>
</gene>
<sequence length="213" mass="24417">MFIPPSYRENDIETLVAFMKKYHFATIVSFDGTIPLATHLPFLVEHEHEQAKITLVSHMALANPQWRTFAEQDVLVMFRGPHAYISPQYYESRYGVPTWNYAAVHVYGKPVIYSQAEDVAQTLLQTIRTFEPAYEKHFDAIPQDYTEKLKQELVAFEIQVTKIEGAFKLSQDKPLPIRQRVADALAQSPDTVVAELGNMMQRELPKAESGEEQ</sequence>
<dbReference type="Gene3D" id="2.30.110.10">
    <property type="entry name" value="Electron Transport, Fmn-binding Protein, Chain A"/>
    <property type="match status" value="1"/>
</dbReference>
<dbReference type="Pfam" id="PF04299">
    <property type="entry name" value="FMN_bind_2"/>
    <property type="match status" value="1"/>
</dbReference>
<dbReference type="AlphaFoldDB" id="A0A4Y3PED4"/>
<dbReference type="PANTHER" id="PTHR35802">
    <property type="entry name" value="PROTEASE SYNTHASE AND SPORULATION PROTEIN PAI 2"/>
    <property type="match status" value="1"/>
</dbReference>